<dbReference type="EMBL" id="NMPM01000008">
    <property type="protein sequence ID" value="PAV27300.1"/>
    <property type="molecule type" value="Genomic_DNA"/>
</dbReference>
<evidence type="ECO:0000313" key="1">
    <source>
        <dbReference type="EMBL" id="PAV27300.1"/>
    </source>
</evidence>
<dbReference type="Proteomes" id="UP000218332">
    <property type="component" value="Unassembled WGS sequence"/>
</dbReference>
<accession>A0A2A2I852</accession>
<evidence type="ECO:0000313" key="2">
    <source>
        <dbReference type="Proteomes" id="UP000218332"/>
    </source>
</evidence>
<sequence>MITMVNQIVDNCPGQDDREQVITTAETHLHKFWARPMKNAIIAHLHEGGEGLSDTAQEVIRRLEARRQKAG</sequence>
<name>A0A2A2I852_9GAMM</name>
<keyword evidence="2" id="KW-1185">Reference proteome</keyword>
<dbReference type="AlphaFoldDB" id="A0A2A2I852"/>
<reference evidence="1 2" key="1">
    <citation type="submission" date="2017-07" db="EMBL/GenBank/DDBJ databases">
        <title>Tamlnaduibacter salinus (Mi-7) genome sequencing.</title>
        <authorList>
            <person name="Verma A."/>
            <person name="Krishnamurthi S."/>
        </authorList>
    </citation>
    <scope>NUCLEOTIDE SEQUENCE [LARGE SCALE GENOMIC DNA]</scope>
    <source>
        <strain evidence="1 2">Mi-7</strain>
    </source>
</reference>
<dbReference type="InterPro" id="IPR021074">
    <property type="entry name" value="Formate_DH_dsu"/>
</dbReference>
<proteinExistence type="predicted"/>
<protein>
    <submittedName>
        <fullName evidence="1">Formate dehydrogenase</fullName>
    </submittedName>
</protein>
<gene>
    <name evidence="1" type="ORF">CF392_02110</name>
</gene>
<dbReference type="Pfam" id="PF11390">
    <property type="entry name" value="FdsD"/>
    <property type="match status" value="1"/>
</dbReference>
<comment type="caution">
    <text evidence="1">The sequence shown here is derived from an EMBL/GenBank/DDBJ whole genome shotgun (WGS) entry which is preliminary data.</text>
</comment>
<organism evidence="1 2">
    <name type="scientific">Tamilnaduibacter salinus</name>
    <dbReference type="NCBI Taxonomy" id="1484056"/>
    <lineage>
        <taxon>Bacteria</taxon>
        <taxon>Pseudomonadati</taxon>
        <taxon>Pseudomonadota</taxon>
        <taxon>Gammaproteobacteria</taxon>
        <taxon>Pseudomonadales</taxon>
        <taxon>Marinobacteraceae</taxon>
        <taxon>Tamilnaduibacter</taxon>
    </lineage>
</organism>